<reference evidence="2" key="1">
    <citation type="submission" date="2017-05" db="UniProtKB">
        <authorList>
            <consortium name="EnsemblMetazoa"/>
        </authorList>
    </citation>
    <scope>IDENTIFICATION</scope>
</reference>
<evidence type="ECO:0008006" key="3">
    <source>
        <dbReference type="Google" id="ProtNLM"/>
    </source>
</evidence>
<proteinExistence type="predicted"/>
<dbReference type="AlphaFoldDB" id="A0A1X7TGR9"/>
<dbReference type="OrthoDB" id="2668416at2759"/>
<keyword evidence="1" id="KW-0732">Signal</keyword>
<feature type="signal peptide" evidence="1">
    <location>
        <begin position="1"/>
        <end position="30"/>
    </location>
</feature>
<accession>A0A1X7TGR9</accession>
<evidence type="ECO:0000256" key="1">
    <source>
        <dbReference type="SAM" id="SignalP"/>
    </source>
</evidence>
<name>A0A1X7TGR9_AMPQE</name>
<dbReference type="InParanoid" id="A0A1X7TGR9"/>
<protein>
    <recommendedName>
        <fullName evidence="3">Secreted protein</fullName>
    </recommendedName>
</protein>
<organism evidence="2">
    <name type="scientific">Amphimedon queenslandica</name>
    <name type="common">Sponge</name>
    <dbReference type="NCBI Taxonomy" id="400682"/>
    <lineage>
        <taxon>Eukaryota</taxon>
        <taxon>Metazoa</taxon>
        <taxon>Porifera</taxon>
        <taxon>Demospongiae</taxon>
        <taxon>Heteroscleromorpha</taxon>
        <taxon>Haplosclerida</taxon>
        <taxon>Niphatidae</taxon>
        <taxon>Amphimedon</taxon>
    </lineage>
</organism>
<dbReference type="EnsemblMetazoa" id="Aqu2.1.13885_001">
    <property type="protein sequence ID" value="Aqu2.1.13885_001"/>
    <property type="gene ID" value="Aqu2.1.13885"/>
</dbReference>
<feature type="chain" id="PRO_5010864812" description="Secreted protein" evidence="1">
    <location>
        <begin position="31"/>
        <end position="88"/>
    </location>
</feature>
<evidence type="ECO:0000313" key="2">
    <source>
        <dbReference type="EnsemblMetazoa" id="Aqu2.1.13885_001"/>
    </source>
</evidence>
<sequence length="88" mass="10760">MRMHHVLNRHCLSRKMNIIVLFSLRSCILATVPRPRSISCVERSQHWWDYIIMSKFKNKDWLENFCLSKLTSMHWCDQLRPYIQHQDT</sequence>